<dbReference type="GO" id="GO:0005737">
    <property type="term" value="C:cytoplasm"/>
    <property type="evidence" value="ECO:0007669"/>
    <property type="project" value="TreeGrafter"/>
</dbReference>
<dbReference type="KEGG" id="kak:Kalk_10410"/>
<dbReference type="SUPFAM" id="SSF51735">
    <property type="entry name" value="NAD(P)-binding Rossmann-fold domains"/>
    <property type="match status" value="1"/>
</dbReference>
<proteinExistence type="predicted"/>
<dbReference type="Gene3D" id="3.40.50.720">
    <property type="entry name" value="NAD(P)-binding Rossmann-like Domain"/>
    <property type="match status" value="1"/>
</dbReference>
<dbReference type="PANTHER" id="PTHR48079:SF6">
    <property type="entry name" value="NAD(P)-BINDING DOMAIN-CONTAINING PROTEIN-RELATED"/>
    <property type="match status" value="1"/>
</dbReference>
<organism evidence="2 3">
    <name type="scientific">Ketobacter alkanivorans</name>
    <dbReference type="NCBI Taxonomy" id="1917421"/>
    <lineage>
        <taxon>Bacteria</taxon>
        <taxon>Pseudomonadati</taxon>
        <taxon>Pseudomonadota</taxon>
        <taxon>Gammaproteobacteria</taxon>
        <taxon>Pseudomonadales</taxon>
        <taxon>Ketobacteraceae</taxon>
        <taxon>Ketobacter</taxon>
    </lineage>
</organism>
<protein>
    <recommendedName>
        <fullName evidence="1">NAD(P)-binding domain-containing protein</fullName>
    </recommendedName>
</protein>
<evidence type="ECO:0000313" key="2">
    <source>
        <dbReference type="EMBL" id="AUM12805.1"/>
    </source>
</evidence>
<dbReference type="OrthoDB" id="9808276at2"/>
<evidence type="ECO:0000259" key="1">
    <source>
        <dbReference type="Pfam" id="PF13460"/>
    </source>
</evidence>
<sequence>MARILLAGCGSIGNQLGEQLQAAGHEVYGLRRSAVAMAFPSIQADLSKPLPDDLLPADLHYVVHTGTPSERSDAGYETGYPRAVKHLLKALQGHALRRFLFVSSTAVYHQDDGSWVDEHSTTHPQRYNGVRMLEAEALLEESGLPYSAVRFGGIYGGGRSWLIRRVQAGAEIQSEPPKYTNRIHQDDCVGVLRHLIEQSEQGAPLHSVYVAVDDDPANEATVCRWLASQLGAPDPKPVCAADPASQNKRCNNKLLKTTGYCFTFPDFRAGYQAALDHM</sequence>
<dbReference type="EMBL" id="CP022684">
    <property type="protein sequence ID" value="AUM12805.1"/>
    <property type="molecule type" value="Genomic_DNA"/>
</dbReference>
<keyword evidence="3" id="KW-1185">Reference proteome</keyword>
<dbReference type="InterPro" id="IPR036291">
    <property type="entry name" value="NAD(P)-bd_dom_sf"/>
</dbReference>
<gene>
    <name evidence="2" type="ORF">Kalk_10410</name>
</gene>
<dbReference type="RefSeq" id="WP_101894188.1">
    <property type="nucleotide sequence ID" value="NZ_CP022684.1"/>
</dbReference>
<feature type="domain" description="NAD(P)-binding" evidence="1">
    <location>
        <begin position="10"/>
        <end position="158"/>
    </location>
</feature>
<dbReference type="Proteomes" id="UP000235116">
    <property type="component" value="Chromosome"/>
</dbReference>
<evidence type="ECO:0000313" key="3">
    <source>
        <dbReference type="Proteomes" id="UP000235116"/>
    </source>
</evidence>
<dbReference type="AlphaFoldDB" id="A0A2K9LMV1"/>
<reference evidence="3" key="1">
    <citation type="submission" date="2017-08" db="EMBL/GenBank/DDBJ databases">
        <title>Direct submision.</title>
        <authorList>
            <person name="Kim S.-J."/>
            <person name="Rhee S.-K."/>
        </authorList>
    </citation>
    <scope>NUCLEOTIDE SEQUENCE [LARGE SCALE GENOMIC DNA]</scope>
    <source>
        <strain evidence="3">GI5</strain>
    </source>
</reference>
<name>A0A2K9LMV1_9GAMM</name>
<dbReference type="PANTHER" id="PTHR48079">
    <property type="entry name" value="PROTEIN YEEZ"/>
    <property type="match status" value="1"/>
</dbReference>
<dbReference type="InterPro" id="IPR016040">
    <property type="entry name" value="NAD(P)-bd_dom"/>
</dbReference>
<dbReference type="Pfam" id="PF13460">
    <property type="entry name" value="NAD_binding_10"/>
    <property type="match status" value="1"/>
</dbReference>
<dbReference type="GO" id="GO:0004029">
    <property type="term" value="F:aldehyde dehydrogenase (NAD+) activity"/>
    <property type="evidence" value="ECO:0007669"/>
    <property type="project" value="TreeGrafter"/>
</dbReference>
<dbReference type="InterPro" id="IPR051783">
    <property type="entry name" value="NAD(P)-dependent_oxidoreduct"/>
</dbReference>
<accession>A0A2K9LMV1</accession>